<feature type="region of interest" description="Disordered" evidence="1">
    <location>
        <begin position="1"/>
        <end position="43"/>
    </location>
</feature>
<name>A0A0S4JBP7_BODSA</name>
<feature type="region of interest" description="Disordered" evidence="1">
    <location>
        <begin position="78"/>
        <end position="102"/>
    </location>
</feature>
<evidence type="ECO:0000313" key="2">
    <source>
        <dbReference type="EMBL" id="CUG87635.1"/>
    </source>
</evidence>
<feature type="compositionally biased region" description="Low complexity" evidence="1">
    <location>
        <begin position="384"/>
        <end position="400"/>
    </location>
</feature>
<dbReference type="AlphaFoldDB" id="A0A0S4JBP7"/>
<dbReference type="EMBL" id="CYKH01001563">
    <property type="protein sequence ID" value="CUG87635.1"/>
    <property type="molecule type" value="Genomic_DNA"/>
</dbReference>
<feature type="compositionally biased region" description="Low complexity" evidence="1">
    <location>
        <begin position="415"/>
        <end position="435"/>
    </location>
</feature>
<reference evidence="3" key="1">
    <citation type="submission" date="2015-09" db="EMBL/GenBank/DDBJ databases">
        <authorList>
            <consortium name="Pathogen Informatics"/>
        </authorList>
    </citation>
    <scope>NUCLEOTIDE SEQUENCE [LARGE SCALE GENOMIC DNA]</scope>
    <source>
        <strain evidence="3">Lake Konstanz</strain>
    </source>
</reference>
<feature type="region of interest" description="Disordered" evidence="1">
    <location>
        <begin position="343"/>
        <end position="369"/>
    </location>
</feature>
<keyword evidence="3" id="KW-1185">Reference proteome</keyword>
<dbReference type="Proteomes" id="UP000051952">
    <property type="component" value="Unassembled WGS sequence"/>
</dbReference>
<gene>
    <name evidence="2" type="ORF">BSAL_11195</name>
</gene>
<sequence length="573" mass="61742">MFDTLGLGGDRRAHTAIPGPRGAVGEAHQQQQQQQRSGGGKGHVLQVEKNMPSIVGVLGDVDRLYRPEITERLFGPPEVEADPRKTAEGRYHATERSKNASGERVVMKAYNSNNTLPPAVAGASSPSSALVASSAPFSETISQGGQSNRTTSSTAAATTSLLSGVYHSTAATDVSSGQQQRLLFDVNRISTRRAEALPQHELRKLQQRAQLLEHQLHQCHQSIENREAEIQIVQGLRDLHIAKKKTRLGYAVKDYETLNRQIRRAKTAAAAAAATRTPTTAATATTATIVSAGTHMDTSITTTNAPSMGTTATLSTSSQKPFAPTKTFVDHFSHQAAERAVNHNRLTQRHGVPTFHSGAGIPGESDGYCLPERHRRQQQQLLLPQGSQSSTTATTPLSPSHNAGGGGESTFHPQFSSSFGGATSTTAASTSGSAFDQHHHHNNLASSVRDSAQWRGATALKPRELMDRVAVPPVRCHTSHQPVGPRHFPQLHSTLAPFAAQDHQPMPQRRELAQARITTPSTWLERQAHRSVVEFNKAIVFTPNLRREPMATRTNTIPLLAPNGSGSSVSVEQ</sequence>
<feature type="region of interest" description="Disordered" evidence="1">
    <location>
        <begin position="384"/>
        <end position="438"/>
    </location>
</feature>
<dbReference type="VEuPathDB" id="TriTrypDB:BSAL_11195"/>
<evidence type="ECO:0000313" key="3">
    <source>
        <dbReference type="Proteomes" id="UP000051952"/>
    </source>
</evidence>
<proteinExistence type="predicted"/>
<feature type="compositionally biased region" description="Polar residues" evidence="1">
    <location>
        <begin position="300"/>
        <end position="320"/>
    </location>
</feature>
<feature type="compositionally biased region" description="Basic and acidic residues" evidence="1">
    <location>
        <begin position="81"/>
        <end position="98"/>
    </location>
</feature>
<organism evidence="2 3">
    <name type="scientific">Bodo saltans</name>
    <name type="common">Flagellated protozoan</name>
    <dbReference type="NCBI Taxonomy" id="75058"/>
    <lineage>
        <taxon>Eukaryota</taxon>
        <taxon>Discoba</taxon>
        <taxon>Euglenozoa</taxon>
        <taxon>Kinetoplastea</taxon>
        <taxon>Metakinetoplastina</taxon>
        <taxon>Eubodonida</taxon>
        <taxon>Bodonidae</taxon>
        <taxon>Bodo</taxon>
    </lineage>
</organism>
<feature type="region of interest" description="Disordered" evidence="1">
    <location>
        <begin position="300"/>
        <end position="321"/>
    </location>
</feature>
<accession>A0A0S4JBP7</accession>
<protein>
    <submittedName>
        <fullName evidence="2">Uncharacterized protein</fullName>
    </submittedName>
</protein>
<evidence type="ECO:0000256" key="1">
    <source>
        <dbReference type="SAM" id="MobiDB-lite"/>
    </source>
</evidence>